<name>A0ABP1CPR8_9APHY</name>
<evidence type="ECO:0000313" key="3">
    <source>
        <dbReference type="Proteomes" id="UP001497453"/>
    </source>
</evidence>
<gene>
    <name evidence="2" type="ORF">GFSPODELE1_LOCUS1794</name>
</gene>
<feature type="region of interest" description="Disordered" evidence="1">
    <location>
        <begin position="27"/>
        <end position="64"/>
    </location>
</feature>
<organism evidence="2 3">
    <name type="scientific">Somion occarium</name>
    <dbReference type="NCBI Taxonomy" id="3059160"/>
    <lineage>
        <taxon>Eukaryota</taxon>
        <taxon>Fungi</taxon>
        <taxon>Dikarya</taxon>
        <taxon>Basidiomycota</taxon>
        <taxon>Agaricomycotina</taxon>
        <taxon>Agaricomycetes</taxon>
        <taxon>Polyporales</taxon>
        <taxon>Cerrenaceae</taxon>
        <taxon>Somion</taxon>
    </lineage>
</organism>
<evidence type="ECO:0000256" key="1">
    <source>
        <dbReference type="SAM" id="MobiDB-lite"/>
    </source>
</evidence>
<proteinExistence type="predicted"/>
<accession>A0ABP1CPR8</accession>
<dbReference type="Proteomes" id="UP001497453">
    <property type="component" value="Chromosome 10"/>
</dbReference>
<sequence>MIISSWTSSLASRSVSQLALCLSNSSSIDHSRYPLGLSPPTFRPQIGTSPRPSRPQDPIPLPELFTLPAHNSTKAYDLVPFPKGNFPDRKVRTRSEANPREVFTASAPSGFSCPLTTYLGVVDCNRFG</sequence>
<evidence type="ECO:0000313" key="2">
    <source>
        <dbReference type="EMBL" id="CAL1697682.1"/>
    </source>
</evidence>
<feature type="compositionally biased region" description="Pro residues" evidence="1">
    <location>
        <begin position="52"/>
        <end position="61"/>
    </location>
</feature>
<protein>
    <submittedName>
        <fullName evidence="2">Uncharacterized protein</fullName>
    </submittedName>
</protein>
<reference evidence="3" key="1">
    <citation type="submission" date="2024-04" db="EMBL/GenBank/DDBJ databases">
        <authorList>
            <person name="Shaw F."/>
            <person name="Minotto A."/>
        </authorList>
    </citation>
    <scope>NUCLEOTIDE SEQUENCE [LARGE SCALE GENOMIC DNA]</scope>
</reference>
<dbReference type="EMBL" id="OZ037953">
    <property type="protein sequence ID" value="CAL1697682.1"/>
    <property type="molecule type" value="Genomic_DNA"/>
</dbReference>
<keyword evidence="3" id="KW-1185">Reference proteome</keyword>